<evidence type="ECO:0000256" key="1">
    <source>
        <dbReference type="PIRSR" id="PIRSR637460-1"/>
    </source>
</evidence>
<feature type="chain" id="PRO_5017805678" evidence="3">
    <location>
        <begin position="36"/>
        <end position="275"/>
    </location>
</feature>
<keyword evidence="3" id="KW-0732">Signal</keyword>
<feature type="domain" description="SGNH hydrolase-type esterase" evidence="4">
    <location>
        <begin position="44"/>
        <end position="260"/>
    </location>
</feature>
<dbReference type="InterPro" id="IPR037460">
    <property type="entry name" value="SEST-like"/>
</dbReference>
<feature type="active site" evidence="1">
    <location>
        <position position="253"/>
    </location>
</feature>
<feature type="disulfide bond" evidence="2">
    <location>
        <begin position="62"/>
        <end position="86"/>
    </location>
</feature>
<feature type="disulfide bond" evidence="2">
    <location>
        <begin position="179"/>
        <end position="230"/>
    </location>
</feature>
<feature type="signal peptide" evidence="3">
    <location>
        <begin position="1"/>
        <end position="35"/>
    </location>
</feature>
<dbReference type="GO" id="GO:0006629">
    <property type="term" value="P:lipid metabolic process"/>
    <property type="evidence" value="ECO:0007669"/>
    <property type="project" value="TreeGrafter"/>
</dbReference>
<dbReference type="Proteomes" id="UP000261739">
    <property type="component" value="Unassembled WGS sequence"/>
</dbReference>
<sequence>MNLHSPTRVTTLVTVLATAALGIAASMVTAGNAGAATPVGNAVVFGDSYYSSPASADRTGDCGQSDQNWPRLAAADTGSRVDDWSCSGATSGSMLDRIDAAAAAGALSPTTSSVFISVGGNDFSHQDAVRGNPVPDLDARRATVLGNVGAAVAKIRAAAPVTRIIFSSYLPATDGPTYCPQGTAGPAQSDPGLDSTEAYISDTMALAAGSTGSEFVDVRGAAKAQGNSTCSPVGQRFVTGFSDGGADHLFDWHPTQAGNRFMADQLEPRITALPF</sequence>
<dbReference type="RefSeq" id="WP_273053169.1">
    <property type="nucleotide sequence ID" value="NZ_DAITTW010000073.1"/>
</dbReference>
<dbReference type="GO" id="GO:0016788">
    <property type="term" value="F:hydrolase activity, acting on ester bonds"/>
    <property type="evidence" value="ECO:0007669"/>
    <property type="project" value="InterPro"/>
</dbReference>
<gene>
    <name evidence="5" type="ORF">DIW82_12825</name>
</gene>
<evidence type="ECO:0000256" key="2">
    <source>
        <dbReference type="PIRSR" id="PIRSR637460-2"/>
    </source>
</evidence>
<accession>A0A3D4T267</accession>
<organism evidence="5 6">
    <name type="scientific">Corynebacterium nuruki</name>
    <dbReference type="NCBI Taxonomy" id="1032851"/>
    <lineage>
        <taxon>Bacteria</taxon>
        <taxon>Bacillati</taxon>
        <taxon>Actinomycetota</taxon>
        <taxon>Actinomycetes</taxon>
        <taxon>Mycobacteriales</taxon>
        <taxon>Corynebacteriaceae</taxon>
        <taxon>Corynebacterium</taxon>
    </lineage>
</organism>
<name>A0A3D4T267_9CORY</name>
<dbReference type="EMBL" id="DQID01000325">
    <property type="protein sequence ID" value="HCT15629.1"/>
    <property type="molecule type" value="Genomic_DNA"/>
</dbReference>
<dbReference type="SUPFAM" id="SSF52266">
    <property type="entry name" value="SGNH hydrolase"/>
    <property type="match status" value="1"/>
</dbReference>
<dbReference type="STRING" id="863239.GCA_000213935_00936"/>
<evidence type="ECO:0000313" key="5">
    <source>
        <dbReference type="EMBL" id="HCT15629.1"/>
    </source>
</evidence>
<dbReference type="PANTHER" id="PTHR37981">
    <property type="entry name" value="LIPASE 2"/>
    <property type="match status" value="1"/>
</dbReference>
<dbReference type="PANTHER" id="PTHR37981:SF1">
    <property type="entry name" value="SGNH HYDROLASE-TYPE ESTERASE DOMAIN-CONTAINING PROTEIN"/>
    <property type="match status" value="1"/>
</dbReference>
<dbReference type="AlphaFoldDB" id="A0A3D4T267"/>
<keyword evidence="2" id="KW-1015">Disulfide bond</keyword>
<comment type="caution">
    <text evidence="5">The sequence shown here is derived from an EMBL/GenBank/DDBJ whole genome shotgun (WGS) entry which is preliminary data.</text>
</comment>
<dbReference type="Gene3D" id="3.40.50.1110">
    <property type="entry name" value="SGNH hydrolase"/>
    <property type="match status" value="1"/>
</dbReference>
<dbReference type="InterPro" id="IPR013830">
    <property type="entry name" value="SGNH_hydro"/>
</dbReference>
<protein>
    <submittedName>
        <fullName evidence="5">Esterase</fullName>
    </submittedName>
</protein>
<dbReference type="InterPro" id="IPR036514">
    <property type="entry name" value="SGNH_hydro_sf"/>
</dbReference>
<evidence type="ECO:0000259" key="4">
    <source>
        <dbReference type="Pfam" id="PF13472"/>
    </source>
</evidence>
<reference evidence="5 6" key="1">
    <citation type="journal article" date="2018" name="Nat. Biotechnol.">
        <title>A standardized bacterial taxonomy based on genome phylogeny substantially revises the tree of life.</title>
        <authorList>
            <person name="Parks D.H."/>
            <person name="Chuvochina M."/>
            <person name="Waite D.W."/>
            <person name="Rinke C."/>
            <person name="Skarshewski A."/>
            <person name="Chaumeil P.A."/>
            <person name="Hugenholtz P."/>
        </authorList>
    </citation>
    <scope>NUCLEOTIDE SEQUENCE [LARGE SCALE GENOMIC DNA]</scope>
    <source>
        <strain evidence="5">UBA11247</strain>
    </source>
</reference>
<dbReference type="Pfam" id="PF13472">
    <property type="entry name" value="Lipase_GDSL_2"/>
    <property type="match status" value="1"/>
</dbReference>
<feature type="active site" description="Nucleophile" evidence="1">
    <location>
        <position position="48"/>
    </location>
</feature>
<evidence type="ECO:0000313" key="6">
    <source>
        <dbReference type="Proteomes" id="UP000261739"/>
    </source>
</evidence>
<proteinExistence type="predicted"/>
<evidence type="ECO:0000256" key="3">
    <source>
        <dbReference type="SAM" id="SignalP"/>
    </source>
</evidence>